<dbReference type="EMBL" id="JASPKY010000021">
    <property type="protein sequence ID" value="KAK9752300.1"/>
    <property type="molecule type" value="Genomic_DNA"/>
</dbReference>
<evidence type="ECO:0000313" key="3">
    <source>
        <dbReference type="Proteomes" id="UP001458880"/>
    </source>
</evidence>
<dbReference type="InterPro" id="IPR052227">
    <property type="entry name" value="Arf-Rho-GAP_ANK-PH_domain"/>
</dbReference>
<dbReference type="GO" id="GO:0007165">
    <property type="term" value="P:signal transduction"/>
    <property type="evidence" value="ECO:0007669"/>
    <property type="project" value="InterPro"/>
</dbReference>
<dbReference type="SUPFAM" id="SSF48350">
    <property type="entry name" value="GTPase activation domain, GAP"/>
    <property type="match status" value="1"/>
</dbReference>
<dbReference type="PANTHER" id="PTHR45899">
    <property type="entry name" value="RHO GTPASE ACTIVATING PROTEIN AT 15B, ISOFORM C"/>
    <property type="match status" value="1"/>
</dbReference>
<sequence>MPRDEQEYFHQVSLVKNDRLERIRMYKAAFDQFPKIHYNTIRKLLGHLQFIVSQSDKNQMTVDNIASLWGVTLMNTEARSNEPYNHRDHVLVADLINLYTEVFPENPKEMEQEKMNNHRDHVLVADLINLYTEVFPENPKEMEQEKMMLQVLKKYSNQPHGNLNNVKVSGEFRVWIYLHNKKGETYNIAIGPQKTAYEICCELATKINLPVHELILEELVLNDNLIRPIHYTEKVLDIVLKWGYWDDADRKDNCLILSPIEKYNSYMIETTKPIEGELRFADCKSKNFRAFMFAVSHGNLRKPIEGELRFADCKSKNFRAFMFAVSHGNLSCYKDKMCKQLFTSWKIEDIVWYLGNEPKRSPPSKHTITFISKDGKAIRSKSSPWFGNVLAFSDEAFKVLWIGIMWKTAHPRDFLPPAQHINIMNT</sequence>
<organism evidence="2 3">
    <name type="scientific">Popillia japonica</name>
    <name type="common">Japanese beetle</name>
    <dbReference type="NCBI Taxonomy" id="7064"/>
    <lineage>
        <taxon>Eukaryota</taxon>
        <taxon>Metazoa</taxon>
        <taxon>Ecdysozoa</taxon>
        <taxon>Arthropoda</taxon>
        <taxon>Hexapoda</taxon>
        <taxon>Insecta</taxon>
        <taxon>Pterygota</taxon>
        <taxon>Neoptera</taxon>
        <taxon>Endopterygota</taxon>
        <taxon>Coleoptera</taxon>
        <taxon>Polyphaga</taxon>
        <taxon>Scarabaeiformia</taxon>
        <taxon>Scarabaeidae</taxon>
        <taxon>Rutelinae</taxon>
        <taxon>Popillia</taxon>
    </lineage>
</organism>
<evidence type="ECO:0000313" key="2">
    <source>
        <dbReference type="EMBL" id="KAK9752300.1"/>
    </source>
</evidence>
<comment type="caution">
    <text evidence="2">The sequence shown here is derived from an EMBL/GenBank/DDBJ whole genome shotgun (WGS) entry which is preliminary data.</text>
</comment>
<protein>
    <submittedName>
        <fullName evidence="2">RhoGAP domain</fullName>
    </submittedName>
</protein>
<keyword evidence="3" id="KW-1185">Reference proteome</keyword>
<dbReference type="GO" id="GO:0005547">
    <property type="term" value="F:phosphatidylinositol-3,4,5-trisphosphate binding"/>
    <property type="evidence" value="ECO:0007669"/>
    <property type="project" value="TreeGrafter"/>
</dbReference>
<dbReference type="AlphaFoldDB" id="A0AAW1N2V5"/>
<dbReference type="PANTHER" id="PTHR45899:SF2">
    <property type="entry name" value="RHO GTPASE ACTIVATING PROTEIN AT 15B, ISOFORM C"/>
    <property type="match status" value="1"/>
</dbReference>
<dbReference type="InterPro" id="IPR000198">
    <property type="entry name" value="RhoGAP_dom"/>
</dbReference>
<name>A0AAW1N2V5_POPJA</name>
<accession>A0AAW1N2V5</accession>
<evidence type="ECO:0000259" key="1">
    <source>
        <dbReference type="PROSITE" id="PS50238"/>
    </source>
</evidence>
<dbReference type="Pfam" id="PF00620">
    <property type="entry name" value="RhoGAP"/>
    <property type="match status" value="1"/>
</dbReference>
<dbReference type="InterPro" id="IPR008936">
    <property type="entry name" value="Rho_GTPase_activation_prot"/>
</dbReference>
<proteinExistence type="predicted"/>
<dbReference type="CDD" id="cd17113">
    <property type="entry name" value="RA_ARAPs"/>
    <property type="match status" value="1"/>
</dbReference>
<gene>
    <name evidence="2" type="ORF">QE152_g4300</name>
</gene>
<dbReference type="Gene3D" id="1.10.555.10">
    <property type="entry name" value="Rho GTPase activation protein"/>
    <property type="match status" value="1"/>
</dbReference>
<dbReference type="Proteomes" id="UP001458880">
    <property type="component" value="Unassembled WGS sequence"/>
</dbReference>
<feature type="domain" description="Rho-GAP" evidence="1">
    <location>
        <begin position="1"/>
        <end position="103"/>
    </location>
</feature>
<dbReference type="PROSITE" id="PS50238">
    <property type="entry name" value="RHOGAP"/>
    <property type="match status" value="1"/>
</dbReference>
<dbReference type="GO" id="GO:0005737">
    <property type="term" value="C:cytoplasm"/>
    <property type="evidence" value="ECO:0007669"/>
    <property type="project" value="TreeGrafter"/>
</dbReference>
<reference evidence="2 3" key="1">
    <citation type="journal article" date="2024" name="BMC Genomics">
        <title>De novo assembly and annotation of Popillia japonica's genome with initial clues to its potential as an invasive pest.</title>
        <authorList>
            <person name="Cucini C."/>
            <person name="Boschi S."/>
            <person name="Funari R."/>
            <person name="Cardaioli E."/>
            <person name="Iannotti N."/>
            <person name="Marturano G."/>
            <person name="Paoli F."/>
            <person name="Bruttini M."/>
            <person name="Carapelli A."/>
            <person name="Frati F."/>
            <person name="Nardi F."/>
        </authorList>
    </citation>
    <scope>NUCLEOTIDE SEQUENCE [LARGE SCALE GENOMIC DNA]</scope>
    <source>
        <strain evidence="2">DMR45628</strain>
    </source>
</reference>